<evidence type="ECO:0000313" key="4">
    <source>
        <dbReference type="Proteomes" id="UP000501705"/>
    </source>
</evidence>
<feature type="signal peptide" evidence="1">
    <location>
        <begin position="1"/>
        <end position="22"/>
    </location>
</feature>
<accession>A0A6G9XS33</accession>
<dbReference type="EMBL" id="CP046171">
    <property type="protein sequence ID" value="QIS03718.1"/>
    <property type="molecule type" value="Genomic_DNA"/>
</dbReference>
<dbReference type="Proteomes" id="UP000501705">
    <property type="component" value="Chromosome"/>
</dbReference>
<evidence type="ECO:0000259" key="2">
    <source>
        <dbReference type="Pfam" id="PF01607"/>
    </source>
</evidence>
<evidence type="ECO:0000313" key="3">
    <source>
        <dbReference type="EMBL" id="QIS03718.1"/>
    </source>
</evidence>
<feature type="chain" id="PRO_5039079565" description="Chitin-binding type-2 domain-containing protein" evidence="1">
    <location>
        <begin position="23"/>
        <end position="96"/>
    </location>
</feature>
<dbReference type="GO" id="GO:0005576">
    <property type="term" value="C:extracellular region"/>
    <property type="evidence" value="ECO:0007669"/>
    <property type="project" value="InterPro"/>
</dbReference>
<dbReference type="SUPFAM" id="SSF57625">
    <property type="entry name" value="Invertebrate chitin-binding proteins"/>
    <property type="match status" value="1"/>
</dbReference>
<dbReference type="Gene3D" id="2.170.140.10">
    <property type="entry name" value="Chitin binding domain"/>
    <property type="match status" value="1"/>
</dbReference>
<organism evidence="3 4">
    <name type="scientific">Nocardia brasiliensis</name>
    <dbReference type="NCBI Taxonomy" id="37326"/>
    <lineage>
        <taxon>Bacteria</taxon>
        <taxon>Bacillati</taxon>
        <taxon>Actinomycetota</taxon>
        <taxon>Actinomycetes</taxon>
        <taxon>Mycobacteriales</taxon>
        <taxon>Nocardiaceae</taxon>
        <taxon>Nocardia</taxon>
    </lineage>
</organism>
<sequence>MIREIISIVVAIAPAMTGPAMTGPAVASPEPPQLSCPGKGYYSDRDESRVYYWCEETGAVPSRFMCGYGTVFHENYEVCDYAQNVPRRRDRALPGS</sequence>
<keyword evidence="1" id="KW-0732">Signal</keyword>
<dbReference type="Pfam" id="PF01607">
    <property type="entry name" value="CBM_14"/>
    <property type="match status" value="1"/>
</dbReference>
<dbReference type="InterPro" id="IPR036508">
    <property type="entry name" value="Chitin-bd_dom_sf"/>
</dbReference>
<dbReference type="GO" id="GO:0008061">
    <property type="term" value="F:chitin binding"/>
    <property type="evidence" value="ECO:0007669"/>
    <property type="project" value="InterPro"/>
</dbReference>
<dbReference type="InterPro" id="IPR002557">
    <property type="entry name" value="Chitin-bd_dom"/>
</dbReference>
<evidence type="ECO:0000256" key="1">
    <source>
        <dbReference type="SAM" id="SignalP"/>
    </source>
</evidence>
<reference evidence="3 4" key="1">
    <citation type="journal article" date="2019" name="ACS Chem. Biol.">
        <title>Identification and Mobilization of a Cryptic Antibiotic Biosynthesis Gene Locus from a Human-Pathogenic Nocardia Isolate.</title>
        <authorList>
            <person name="Herisse M."/>
            <person name="Ishida K."/>
            <person name="Porter J.L."/>
            <person name="Howden B."/>
            <person name="Hertweck C."/>
            <person name="Stinear T.P."/>
            <person name="Pidot S.J."/>
        </authorList>
    </citation>
    <scope>NUCLEOTIDE SEQUENCE [LARGE SCALE GENOMIC DNA]</scope>
    <source>
        <strain evidence="3 4">AUSMDU00024985</strain>
    </source>
</reference>
<name>A0A6G9XS33_NOCBR</name>
<proteinExistence type="predicted"/>
<feature type="domain" description="Chitin-binding type-2" evidence="2">
    <location>
        <begin position="36"/>
        <end position="85"/>
    </location>
</feature>
<protein>
    <recommendedName>
        <fullName evidence="2">Chitin-binding type-2 domain-containing protein</fullName>
    </recommendedName>
</protein>
<dbReference type="AlphaFoldDB" id="A0A6G9XS33"/>
<gene>
    <name evidence="3" type="ORF">F5X71_16550</name>
</gene>